<dbReference type="HOGENOM" id="CLU_094108_1_0_11"/>
<evidence type="ECO:0000313" key="2">
    <source>
        <dbReference type="EMBL" id="EFQ82840.1"/>
    </source>
</evidence>
<dbReference type="InterPro" id="IPR002725">
    <property type="entry name" value="YgjP-like_metallopeptidase"/>
</dbReference>
<accession>E2SEB3</accession>
<dbReference type="EMBL" id="ACLF03000006">
    <property type="protein sequence ID" value="EFQ82840.1"/>
    <property type="molecule type" value="Genomic_DNA"/>
</dbReference>
<evidence type="ECO:0000259" key="1">
    <source>
        <dbReference type="Pfam" id="PF01863"/>
    </source>
</evidence>
<evidence type="ECO:0000313" key="3">
    <source>
        <dbReference type="Proteomes" id="UP000003111"/>
    </source>
</evidence>
<dbReference type="STRING" id="585531.HMPREF0063_12049"/>
<dbReference type="InterPro" id="IPR053136">
    <property type="entry name" value="UTP_pyrophosphatase-like"/>
</dbReference>
<dbReference type="Proteomes" id="UP000003111">
    <property type="component" value="Unassembled WGS sequence"/>
</dbReference>
<dbReference type="PANTHER" id="PTHR30399:SF1">
    <property type="entry name" value="UTP PYROPHOSPHATASE"/>
    <property type="match status" value="1"/>
</dbReference>
<name>E2SEB3_9ACTN</name>
<dbReference type="CDD" id="cd07344">
    <property type="entry name" value="M48_yhfN_like"/>
    <property type="match status" value="1"/>
</dbReference>
<gene>
    <name evidence="2" type="ORF">HMPREF0063_12049</name>
</gene>
<dbReference type="Gene3D" id="3.30.2010.10">
    <property type="entry name" value="Metalloproteases ('zincins'), catalytic domain"/>
    <property type="match status" value="1"/>
</dbReference>
<keyword evidence="3" id="KW-1185">Reference proteome</keyword>
<dbReference type="AlphaFoldDB" id="E2SEB3"/>
<dbReference type="PANTHER" id="PTHR30399">
    <property type="entry name" value="UNCHARACTERIZED PROTEIN YGJP"/>
    <property type="match status" value="1"/>
</dbReference>
<dbReference type="Pfam" id="PF01863">
    <property type="entry name" value="YgjP-like"/>
    <property type="match status" value="1"/>
</dbReference>
<feature type="domain" description="YgjP-like metallopeptidase" evidence="1">
    <location>
        <begin position="72"/>
        <end position="161"/>
    </location>
</feature>
<reference evidence="2" key="1">
    <citation type="submission" date="2010-08" db="EMBL/GenBank/DDBJ databases">
        <authorList>
            <person name="Muzny D."/>
            <person name="Qin X."/>
            <person name="Buhay C."/>
            <person name="Dugan-Rocha S."/>
            <person name="Ding Y."/>
            <person name="Chen G."/>
            <person name="Hawes A."/>
            <person name="Holder M."/>
            <person name="Jhangiani S."/>
            <person name="Johnson A."/>
            <person name="Khan Z."/>
            <person name="Li Z."/>
            <person name="Liu W."/>
            <person name="Liu X."/>
            <person name="Perez L."/>
            <person name="Shen H."/>
            <person name="Wang Q."/>
            <person name="Watt J."/>
            <person name="Xi L."/>
            <person name="Xin Y."/>
            <person name="Zhou J."/>
            <person name="Deng J."/>
            <person name="Jiang H."/>
            <person name="Liu Y."/>
            <person name="Qu J."/>
            <person name="Song X.-Z."/>
            <person name="Zhang L."/>
            <person name="Villasana D."/>
            <person name="Johnson A."/>
            <person name="Liu J."/>
            <person name="Liyanage D."/>
            <person name="Lorensuhewa L."/>
            <person name="Robinson T."/>
            <person name="Song A."/>
            <person name="Song B.-B."/>
            <person name="Dinh H."/>
            <person name="Thornton R."/>
            <person name="Coyle M."/>
            <person name="Francisco L."/>
            <person name="Jackson L."/>
            <person name="Javaid M."/>
            <person name="Korchina V."/>
            <person name="Kovar C."/>
            <person name="Mata R."/>
            <person name="Mathew T."/>
            <person name="Ngo R."/>
            <person name="Nguyen L."/>
            <person name="Nguyen N."/>
            <person name="Okwuonu G."/>
            <person name="Ongeri F."/>
            <person name="Pham C."/>
            <person name="Simmons D."/>
            <person name="Wilczek-Boney K."/>
            <person name="Hale W."/>
            <person name="Jakkamsetti A."/>
            <person name="Pham P."/>
            <person name="Ruth R."/>
            <person name="San Lucas F."/>
            <person name="Warren J."/>
            <person name="Zhang J."/>
            <person name="Zhao Z."/>
            <person name="Zhou C."/>
            <person name="Zhu D."/>
            <person name="Lee S."/>
            <person name="Bess C."/>
            <person name="Blankenburg K."/>
            <person name="Forbes L."/>
            <person name="Fu Q."/>
            <person name="Gubbala S."/>
            <person name="Hirani K."/>
            <person name="Jayaseelan J.C."/>
            <person name="Lara F."/>
            <person name="Munidasa M."/>
            <person name="Palculict T."/>
            <person name="Patil S."/>
            <person name="Pu L.-L."/>
            <person name="Saada N."/>
            <person name="Tang L."/>
            <person name="Weissenberger G."/>
            <person name="Zhu Y."/>
            <person name="Hemphill L."/>
            <person name="Shang Y."/>
            <person name="Youmans B."/>
            <person name="Ayvaz T."/>
            <person name="Ross M."/>
            <person name="Santibanez J."/>
            <person name="Aqrawi P."/>
            <person name="Gross S."/>
            <person name="Joshi V."/>
            <person name="Fowler G."/>
            <person name="Nazareth L."/>
            <person name="Reid J."/>
            <person name="Worley K."/>
            <person name="Petrosino J."/>
            <person name="Highlander S."/>
            <person name="Gibbs R."/>
        </authorList>
    </citation>
    <scope>NUCLEOTIDE SEQUENCE [LARGE SCALE GENOMIC DNA]</scope>
    <source>
        <strain evidence="2">DSM 15272</strain>
    </source>
</reference>
<dbReference type="eggNOG" id="COG1451">
    <property type="taxonomic scope" value="Bacteria"/>
</dbReference>
<protein>
    <recommendedName>
        <fullName evidence="1">YgjP-like metallopeptidase domain-containing protein</fullName>
    </recommendedName>
</protein>
<comment type="caution">
    <text evidence="2">The sequence shown here is derived from an EMBL/GenBank/DDBJ whole genome shotgun (WGS) entry which is preliminary data.</text>
</comment>
<sequence length="172" mass="19727">MSDRVGSVVPVEDIEIRRSSRRRRTVTARREGGRTVVLMPAGLSAAQEQQHVDTLLARLERRERGRRPSDDDLMERARRLSDRYLDGQAEPASIRWVTNQESRWGSCSVGDRSIRLSHRLQGLPDWVVDSVIVHELAHLVEPHHGPAFWALAGRYPRMERARGFLEGVEHPR</sequence>
<proteinExistence type="predicted"/>
<organism evidence="2 3">
    <name type="scientific">Aeromicrobium marinum DSM 15272</name>
    <dbReference type="NCBI Taxonomy" id="585531"/>
    <lineage>
        <taxon>Bacteria</taxon>
        <taxon>Bacillati</taxon>
        <taxon>Actinomycetota</taxon>
        <taxon>Actinomycetes</taxon>
        <taxon>Propionibacteriales</taxon>
        <taxon>Nocardioidaceae</taxon>
        <taxon>Aeromicrobium</taxon>
    </lineage>
</organism>
<dbReference type="OrthoDB" id="9811177at2"/>